<dbReference type="NCBIfam" id="TIGR00254">
    <property type="entry name" value="GGDEF"/>
    <property type="match status" value="1"/>
</dbReference>
<dbReference type="InterPro" id="IPR003018">
    <property type="entry name" value="GAF"/>
</dbReference>
<feature type="domain" description="GGDEF" evidence="2">
    <location>
        <begin position="253"/>
        <end position="395"/>
    </location>
</feature>
<protein>
    <submittedName>
        <fullName evidence="3">Diguanylate cyclase (GGDEF)-like protein</fullName>
    </submittedName>
</protein>
<dbReference type="Pfam" id="PF00990">
    <property type="entry name" value="GGDEF"/>
    <property type="match status" value="1"/>
</dbReference>
<dbReference type="SMART" id="SM00052">
    <property type="entry name" value="EAL"/>
    <property type="match status" value="1"/>
</dbReference>
<dbReference type="RefSeq" id="WP_130411098.1">
    <property type="nucleotide sequence ID" value="NZ_SHKX01000010.1"/>
</dbReference>
<reference evidence="3 4" key="1">
    <citation type="submission" date="2019-02" db="EMBL/GenBank/DDBJ databases">
        <title>Genomic Encyclopedia of Type Strains, Phase IV (KMG-IV): sequencing the most valuable type-strain genomes for metagenomic binning, comparative biology and taxonomic classification.</title>
        <authorList>
            <person name="Goeker M."/>
        </authorList>
    </citation>
    <scope>NUCLEOTIDE SEQUENCE [LARGE SCALE GENOMIC DNA]</scope>
    <source>
        <strain evidence="3 4">DSM 105135</strain>
    </source>
</reference>
<dbReference type="InterPro" id="IPR029787">
    <property type="entry name" value="Nucleotide_cyclase"/>
</dbReference>
<dbReference type="PROSITE" id="PS50887">
    <property type="entry name" value="GGDEF"/>
    <property type="match status" value="1"/>
</dbReference>
<evidence type="ECO:0000313" key="4">
    <source>
        <dbReference type="Proteomes" id="UP000292423"/>
    </source>
</evidence>
<name>A0A4Q7ZDB5_9GAMM</name>
<dbReference type="InterPro" id="IPR052155">
    <property type="entry name" value="Biofilm_reg_signaling"/>
</dbReference>
<dbReference type="CDD" id="cd01949">
    <property type="entry name" value="GGDEF"/>
    <property type="match status" value="1"/>
</dbReference>
<dbReference type="EMBL" id="SHKX01000010">
    <property type="protein sequence ID" value="RZU47889.1"/>
    <property type="molecule type" value="Genomic_DNA"/>
</dbReference>
<dbReference type="PANTHER" id="PTHR44757:SF2">
    <property type="entry name" value="BIOFILM ARCHITECTURE MAINTENANCE PROTEIN MBAA"/>
    <property type="match status" value="1"/>
</dbReference>
<dbReference type="InterPro" id="IPR029016">
    <property type="entry name" value="GAF-like_dom_sf"/>
</dbReference>
<dbReference type="InterPro" id="IPR035919">
    <property type="entry name" value="EAL_sf"/>
</dbReference>
<dbReference type="SUPFAM" id="SSF55073">
    <property type="entry name" value="Nucleotide cyclase"/>
    <property type="match status" value="1"/>
</dbReference>
<dbReference type="SUPFAM" id="SSF141868">
    <property type="entry name" value="EAL domain-like"/>
    <property type="match status" value="1"/>
</dbReference>
<dbReference type="CDD" id="cd01948">
    <property type="entry name" value="EAL"/>
    <property type="match status" value="1"/>
</dbReference>
<dbReference type="Gene3D" id="3.20.20.450">
    <property type="entry name" value="EAL domain"/>
    <property type="match status" value="1"/>
</dbReference>
<keyword evidence="4" id="KW-1185">Reference proteome</keyword>
<proteinExistence type="predicted"/>
<dbReference type="SUPFAM" id="SSF55781">
    <property type="entry name" value="GAF domain-like"/>
    <property type="match status" value="1"/>
</dbReference>
<feature type="domain" description="EAL" evidence="1">
    <location>
        <begin position="404"/>
        <end position="659"/>
    </location>
</feature>
<gene>
    <name evidence="3" type="ORF">EV700_0856</name>
</gene>
<dbReference type="Gene3D" id="3.30.70.270">
    <property type="match status" value="1"/>
</dbReference>
<dbReference type="Proteomes" id="UP000292423">
    <property type="component" value="Unassembled WGS sequence"/>
</dbReference>
<accession>A0A4Q7ZDB5</accession>
<dbReference type="PANTHER" id="PTHR44757">
    <property type="entry name" value="DIGUANYLATE CYCLASE DGCP"/>
    <property type="match status" value="1"/>
</dbReference>
<dbReference type="InterPro" id="IPR043128">
    <property type="entry name" value="Rev_trsase/Diguanyl_cyclase"/>
</dbReference>
<dbReference type="OrthoDB" id="9804951at2"/>
<dbReference type="Gene3D" id="3.30.450.40">
    <property type="match status" value="1"/>
</dbReference>
<evidence type="ECO:0000259" key="1">
    <source>
        <dbReference type="PROSITE" id="PS50883"/>
    </source>
</evidence>
<dbReference type="SMART" id="SM00267">
    <property type="entry name" value="GGDEF"/>
    <property type="match status" value="1"/>
</dbReference>
<dbReference type="InterPro" id="IPR001633">
    <property type="entry name" value="EAL_dom"/>
</dbReference>
<dbReference type="PROSITE" id="PS50883">
    <property type="entry name" value="EAL"/>
    <property type="match status" value="1"/>
</dbReference>
<organism evidence="3 4">
    <name type="scientific">Fluviicoccus keumensis</name>
    <dbReference type="NCBI Taxonomy" id="1435465"/>
    <lineage>
        <taxon>Bacteria</taxon>
        <taxon>Pseudomonadati</taxon>
        <taxon>Pseudomonadota</taxon>
        <taxon>Gammaproteobacteria</taxon>
        <taxon>Moraxellales</taxon>
        <taxon>Moraxellaceae</taxon>
        <taxon>Fluviicoccus</taxon>
    </lineage>
</organism>
<sequence length="663" mass="73902">MTGFTSPEFDSQLQHLQKTIDRERLARIDAEAMADRARAELVRRKQERAFMESVAAAANQALSFREAIQYALEQICTFIDWPLGHAYFTTRTSPVQLSSSSLWHTAGFPTPDTFCRATEQCRYAPGEGLPGQAMARRQTVWLADIGEQEALLAQRGAWDAGLRAAFALPVMAGNEVVAVLEFFSPEPTPSENGLLALMAFVGIQLGRVAERQRAEEQSIHDAFHDSLTRLPNRALFLDRLNRALLRCMRDDQDNMAVLFIDADRFKIVNDSLGHLAGDSLIRQIAARLSSGLDPANGESGAIRGEYTLARLGSDEFAILLENIAGAAEAVHVAEHVLSRLQAPFAIGSQEVYCSASIGIALAADHQAADELLRDADLAMHRAKRLGGARWDLFDQAMHASAFQRMSLESDMRRSLLENRFVVHYQPVVDLRTGRISGFEALVRWNRHDKGLVYPNDFIPIAEDTGLIIPLDLWVMREACRTLRGWQEEFPSEPLTISINLSTRLFSLANLAEQVSEILESTEVDPACVRLEITETMAMSDADRALQLLTELKALGVQLSIDDFGTGYSSLNYLHRIPANVLKIDRSFVSQMHESEECMQIIRTIMLLARNLGMRVIAEGPETEAHVEKLVGLECDYGQGYFFSKPVSQEQARHLLETAPFERS</sequence>
<dbReference type="InterPro" id="IPR000160">
    <property type="entry name" value="GGDEF_dom"/>
</dbReference>
<dbReference type="Pfam" id="PF13185">
    <property type="entry name" value="GAF_2"/>
    <property type="match status" value="1"/>
</dbReference>
<dbReference type="Pfam" id="PF00563">
    <property type="entry name" value="EAL"/>
    <property type="match status" value="1"/>
</dbReference>
<dbReference type="SMART" id="SM00065">
    <property type="entry name" value="GAF"/>
    <property type="match status" value="1"/>
</dbReference>
<evidence type="ECO:0000259" key="2">
    <source>
        <dbReference type="PROSITE" id="PS50887"/>
    </source>
</evidence>
<comment type="caution">
    <text evidence="3">The sequence shown here is derived from an EMBL/GenBank/DDBJ whole genome shotgun (WGS) entry which is preliminary data.</text>
</comment>
<evidence type="ECO:0000313" key="3">
    <source>
        <dbReference type="EMBL" id="RZU47889.1"/>
    </source>
</evidence>
<dbReference type="AlphaFoldDB" id="A0A4Q7ZDB5"/>